<keyword evidence="3" id="KW-1185">Reference proteome</keyword>
<dbReference type="SMART" id="SM00943">
    <property type="entry name" value="Prim-Pol"/>
    <property type="match status" value="1"/>
</dbReference>
<dbReference type="RefSeq" id="WP_311656239.1">
    <property type="nucleotide sequence ID" value="NZ_JAVREX010000004.1"/>
</dbReference>
<name>A0ABU2RHL7_9ACTN</name>
<evidence type="ECO:0000259" key="1">
    <source>
        <dbReference type="SMART" id="SM00943"/>
    </source>
</evidence>
<evidence type="ECO:0000313" key="2">
    <source>
        <dbReference type="EMBL" id="MDT0428341.1"/>
    </source>
</evidence>
<proteinExistence type="predicted"/>
<reference evidence="3" key="1">
    <citation type="submission" date="2023-07" db="EMBL/GenBank/DDBJ databases">
        <title>30 novel species of actinomycetes from the DSMZ collection.</title>
        <authorList>
            <person name="Nouioui I."/>
        </authorList>
    </citation>
    <scope>NUCLEOTIDE SEQUENCE [LARGE SCALE GENOMIC DNA]</scope>
    <source>
        <strain evidence="3">DSM 41770</strain>
    </source>
</reference>
<comment type="caution">
    <text evidence="2">The sequence shown here is derived from an EMBL/GenBank/DDBJ whole genome shotgun (WGS) entry which is preliminary data.</text>
</comment>
<feature type="domain" description="DNA primase/polymerase bifunctional N-terminal" evidence="1">
    <location>
        <begin position="37"/>
        <end position="221"/>
    </location>
</feature>
<dbReference type="Proteomes" id="UP001183777">
    <property type="component" value="Unassembled WGS sequence"/>
</dbReference>
<gene>
    <name evidence="2" type="ORF">RM649_11880</name>
</gene>
<dbReference type="InterPro" id="IPR015330">
    <property type="entry name" value="DNA_primase/pol_bifunc_N"/>
</dbReference>
<sequence>MAPEVVLDVEERIAGVTEVAQAVRVPRQRGEQLLEAAAWYAEERHWDVVPGTWLDVVEGAERCSCGDAGCAAPGAHPTRPDWTGQATGSGAAARRMWSARPGSSVLLPAGRAFDALDVPESAGFLALARMERMGLPLGPVTRTPDRRMLFLVLPGASAKAPGLVSGLGWDAGALGLVGRGEGHYVVGPPTRVGGRGAVQWARRPSQANRWLPDVDELISPLAYACAREAADARERLS</sequence>
<evidence type="ECO:0000313" key="3">
    <source>
        <dbReference type="Proteomes" id="UP001183777"/>
    </source>
</evidence>
<dbReference type="EMBL" id="JAVREX010000004">
    <property type="protein sequence ID" value="MDT0428341.1"/>
    <property type="molecule type" value="Genomic_DNA"/>
</dbReference>
<accession>A0ABU2RHL7</accession>
<organism evidence="2 3">
    <name type="scientific">Streptomyces salyersiae</name>
    <dbReference type="NCBI Taxonomy" id="3075530"/>
    <lineage>
        <taxon>Bacteria</taxon>
        <taxon>Bacillati</taxon>
        <taxon>Actinomycetota</taxon>
        <taxon>Actinomycetes</taxon>
        <taxon>Kitasatosporales</taxon>
        <taxon>Streptomycetaceae</taxon>
        <taxon>Streptomyces</taxon>
    </lineage>
</organism>
<protein>
    <submittedName>
        <fullName evidence="2">Bifunctional DNA primase/polymerase</fullName>
    </submittedName>
</protein>
<dbReference type="Pfam" id="PF09250">
    <property type="entry name" value="Prim-Pol"/>
    <property type="match status" value="1"/>
</dbReference>